<feature type="chain" id="PRO_5022009760" evidence="2">
    <location>
        <begin position="28"/>
        <end position="185"/>
    </location>
</feature>
<keyword evidence="1" id="KW-1133">Transmembrane helix</keyword>
<evidence type="ECO:0000256" key="2">
    <source>
        <dbReference type="SAM" id="SignalP"/>
    </source>
</evidence>
<dbReference type="EMBL" id="CP036287">
    <property type="protein sequence ID" value="QDU66519.1"/>
    <property type="molecule type" value="Genomic_DNA"/>
</dbReference>
<evidence type="ECO:0000313" key="4">
    <source>
        <dbReference type="Proteomes" id="UP000316921"/>
    </source>
</evidence>
<keyword evidence="4" id="KW-1185">Reference proteome</keyword>
<reference evidence="3 4" key="1">
    <citation type="submission" date="2019-02" db="EMBL/GenBank/DDBJ databases">
        <title>Deep-cultivation of Planctomycetes and their phenomic and genomic characterization uncovers novel biology.</title>
        <authorList>
            <person name="Wiegand S."/>
            <person name="Jogler M."/>
            <person name="Boedeker C."/>
            <person name="Pinto D."/>
            <person name="Vollmers J."/>
            <person name="Rivas-Marin E."/>
            <person name="Kohn T."/>
            <person name="Peeters S.H."/>
            <person name="Heuer A."/>
            <person name="Rast P."/>
            <person name="Oberbeckmann S."/>
            <person name="Bunk B."/>
            <person name="Jeske O."/>
            <person name="Meyerdierks A."/>
            <person name="Storesund J.E."/>
            <person name="Kallscheuer N."/>
            <person name="Luecker S."/>
            <person name="Lage O.M."/>
            <person name="Pohl T."/>
            <person name="Merkel B.J."/>
            <person name="Hornburger P."/>
            <person name="Mueller R.-W."/>
            <person name="Bruemmer F."/>
            <person name="Labrenz M."/>
            <person name="Spormann A.M."/>
            <person name="Op den Camp H."/>
            <person name="Overmann J."/>
            <person name="Amann R."/>
            <person name="Jetten M.S.M."/>
            <person name="Mascher T."/>
            <person name="Medema M.H."/>
            <person name="Devos D.P."/>
            <person name="Kaster A.-K."/>
            <person name="Ovreas L."/>
            <person name="Rohde M."/>
            <person name="Galperin M.Y."/>
            <person name="Jogler C."/>
        </authorList>
    </citation>
    <scope>NUCLEOTIDE SEQUENCE [LARGE SCALE GENOMIC DNA]</scope>
    <source>
        <strain evidence="3 4">Pla133</strain>
    </source>
</reference>
<protein>
    <submittedName>
        <fullName evidence="3">Uncharacterized protein</fullName>
    </submittedName>
</protein>
<feature type="signal peptide" evidence="2">
    <location>
        <begin position="1"/>
        <end position="27"/>
    </location>
</feature>
<dbReference type="KEGG" id="pbap:Pla133_15950"/>
<evidence type="ECO:0000313" key="3">
    <source>
        <dbReference type="EMBL" id="QDU66519.1"/>
    </source>
</evidence>
<feature type="transmembrane region" description="Helical" evidence="1">
    <location>
        <begin position="151"/>
        <end position="170"/>
    </location>
</feature>
<gene>
    <name evidence="3" type="ORF">Pla133_15950</name>
</gene>
<name>A0A518BHR2_9BACT</name>
<proteinExistence type="predicted"/>
<keyword evidence="2" id="KW-0732">Signal</keyword>
<sequence length="185" mass="20427" precursor="true">MKRRLRFPCHLTAAVLAAASLASLADAHDGPPYPIFVDEQIGSWTLSIWTDPDVGTGTFYFYVDPPEGRSAEDLWIALSAAPADDGSPRVVSASRAAKPEEPFQQIGNLEFAYRGTWPTHFSIREVDSDEPLGQLDYDLQVTPAGLGALDILWFAFPFLIVGGIWIRMLAAQRSYDRSARALEQQ</sequence>
<keyword evidence="1" id="KW-0812">Transmembrane</keyword>
<dbReference type="Proteomes" id="UP000316921">
    <property type="component" value="Chromosome"/>
</dbReference>
<accession>A0A518BHR2</accession>
<keyword evidence="1" id="KW-0472">Membrane</keyword>
<evidence type="ECO:0000256" key="1">
    <source>
        <dbReference type="SAM" id="Phobius"/>
    </source>
</evidence>
<dbReference type="RefSeq" id="WP_145064348.1">
    <property type="nucleotide sequence ID" value="NZ_CP036287.1"/>
</dbReference>
<organism evidence="3 4">
    <name type="scientific">Engelhardtia mirabilis</name>
    <dbReference type="NCBI Taxonomy" id="2528011"/>
    <lineage>
        <taxon>Bacteria</taxon>
        <taxon>Pseudomonadati</taxon>
        <taxon>Planctomycetota</taxon>
        <taxon>Planctomycetia</taxon>
        <taxon>Planctomycetia incertae sedis</taxon>
        <taxon>Engelhardtia</taxon>
    </lineage>
</organism>
<dbReference type="AlphaFoldDB" id="A0A518BHR2"/>